<evidence type="ECO:0000256" key="1">
    <source>
        <dbReference type="SAM" id="MobiDB-lite"/>
    </source>
</evidence>
<dbReference type="Proteomes" id="UP000256970">
    <property type="component" value="Unassembled WGS sequence"/>
</dbReference>
<evidence type="ECO:0000313" key="3">
    <source>
        <dbReference type="Proteomes" id="UP000256970"/>
    </source>
</evidence>
<gene>
    <name evidence="2" type="ORF">BQ4739_LOCUS872</name>
</gene>
<organism evidence="2 3">
    <name type="scientific">Tetradesmus obliquus</name>
    <name type="common">Green alga</name>
    <name type="synonym">Acutodesmus obliquus</name>
    <dbReference type="NCBI Taxonomy" id="3088"/>
    <lineage>
        <taxon>Eukaryota</taxon>
        <taxon>Viridiplantae</taxon>
        <taxon>Chlorophyta</taxon>
        <taxon>core chlorophytes</taxon>
        <taxon>Chlorophyceae</taxon>
        <taxon>CS clade</taxon>
        <taxon>Sphaeropleales</taxon>
        <taxon>Scenedesmaceae</taxon>
        <taxon>Tetradesmus</taxon>
    </lineage>
</organism>
<proteinExistence type="predicted"/>
<protein>
    <recommendedName>
        <fullName evidence="4">TNFR-Cys domain-containing protein</fullName>
    </recommendedName>
</protein>
<feature type="compositionally biased region" description="Polar residues" evidence="1">
    <location>
        <begin position="48"/>
        <end position="66"/>
    </location>
</feature>
<keyword evidence="3" id="KW-1185">Reference proteome</keyword>
<evidence type="ECO:0008006" key="4">
    <source>
        <dbReference type="Google" id="ProtNLM"/>
    </source>
</evidence>
<name>A0A383V6V3_TETOB</name>
<reference evidence="2 3" key="1">
    <citation type="submission" date="2016-10" db="EMBL/GenBank/DDBJ databases">
        <authorList>
            <person name="Cai Z."/>
        </authorList>
    </citation>
    <scope>NUCLEOTIDE SEQUENCE [LARGE SCALE GENOMIC DNA]</scope>
</reference>
<dbReference type="AlphaFoldDB" id="A0A383V6V3"/>
<dbReference type="STRING" id="3088.A0A383V6V3"/>
<dbReference type="EMBL" id="FNXT01000058">
    <property type="protein sequence ID" value="SZX60314.1"/>
    <property type="molecule type" value="Genomic_DNA"/>
</dbReference>
<feature type="region of interest" description="Disordered" evidence="1">
    <location>
        <begin position="46"/>
        <end position="67"/>
    </location>
</feature>
<sequence>MPLGGQQLLLPPPAAGDLQKHRSVQQSTQQLLPAVQRQLVLSLRRQQYDASQDGHQATASTPSSRSLRAHYALTTPSKDPSAANPVGKYYPGFFGGALYYQNKLRCQRTVCTPGWRSSCGDTANCRNKHCRSESAGDGSICDINPCIQGNCYRGICMGGSGATCPSHTNECRQYKCSPKTGQCRESCPVPNGTPCNNGLGSCLCGSCVPVPPKCPSDPDKCNKYVFDEATKKCNLVTTQCTQPSDPKYECKELRCKKGTGLCTAFWNKPDNTQCSVGKCQKGVCVPSAVCPAKCPVHKNPCKYYECNEATGKCDIEKNVCEGGACPEGTCDGKGNCIPAPKCPPSCGPHPNQCKVYECNFSTGKCTNERNKDQGATCTINNGPGKCDEGVCKPDPKCSGTCPLPTNPRQECKQLVCNGATGVCDLLANQLDGTLCKDGKCVAGECIQATCPVVPCKSFVIVNGQCVEVPATGGTCDDGNSCTVDDKCVSGVCQGTPKVCARRQGSACTQSVCNNATGNCEVVKLQDGFPCNDGVKCTQNDVCLNGTCKGTPLVCLRRRQTFPPCKTSSCDEATGTCKTVNAAANTTCGPGSGCTVNICDGNGNCQNSTTSCSALNGPCKRGECIAGRCQEVAVNPGQACEDNLLCINSVCIGTSCTPVSPVTCPPPGGCFAGATCVEVSH</sequence>
<accession>A0A383V6V3</accession>
<evidence type="ECO:0000313" key="2">
    <source>
        <dbReference type="EMBL" id="SZX60314.1"/>
    </source>
</evidence>